<sequence>MEHQIAGEIHTIVRKYFRLLCLQGRSLEPYATQNEFLSLIKPTLTDTITLHLPCNGSKHVCVISKFVARDEIYVAYVGHLQRELAKVTRFYSYHCSRQHCDQNDRKKVERAMEKRKKKTRNFSWYGGRKNRDNGHGDEEKRDLVLTELVEANWVTQKIELKYADPFKEYLFVMFDKESGRFMEVFGEMSEEPISETTFEDVITLWIAVLIWIVQFLTTGAIHRQTSRITGKIGGVLIQ</sequence>
<dbReference type="EMBL" id="CAJVPS010000617">
    <property type="protein sequence ID" value="CAG8498627.1"/>
    <property type="molecule type" value="Genomic_DNA"/>
</dbReference>
<evidence type="ECO:0000313" key="2">
    <source>
        <dbReference type="EMBL" id="CAG8498627.1"/>
    </source>
</evidence>
<dbReference type="OrthoDB" id="2343923at2759"/>
<keyword evidence="1" id="KW-0812">Transmembrane</keyword>
<keyword evidence="1" id="KW-0472">Membrane</keyword>
<accession>A0A9N8ZKB6</accession>
<dbReference type="AlphaFoldDB" id="A0A9N8ZKB6"/>
<comment type="caution">
    <text evidence="2">The sequence shown here is derived from an EMBL/GenBank/DDBJ whole genome shotgun (WGS) entry which is preliminary data.</text>
</comment>
<name>A0A9N8ZKB6_9GLOM</name>
<reference evidence="2" key="1">
    <citation type="submission" date="2021-06" db="EMBL/GenBank/DDBJ databases">
        <authorList>
            <person name="Kallberg Y."/>
            <person name="Tangrot J."/>
            <person name="Rosling A."/>
        </authorList>
    </citation>
    <scope>NUCLEOTIDE SEQUENCE</scope>
    <source>
        <strain evidence="2">FL130A</strain>
    </source>
</reference>
<feature type="transmembrane region" description="Helical" evidence="1">
    <location>
        <begin position="202"/>
        <end position="221"/>
    </location>
</feature>
<proteinExistence type="predicted"/>
<evidence type="ECO:0000256" key="1">
    <source>
        <dbReference type="SAM" id="Phobius"/>
    </source>
</evidence>
<keyword evidence="3" id="KW-1185">Reference proteome</keyword>
<protein>
    <submittedName>
        <fullName evidence="2">14424_t:CDS:1</fullName>
    </submittedName>
</protein>
<keyword evidence="1" id="KW-1133">Transmembrane helix</keyword>
<dbReference type="Proteomes" id="UP000789508">
    <property type="component" value="Unassembled WGS sequence"/>
</dbReference>
<gene>
    <name evidence="2" type="ORF">ALEPTO_LOCUS3369</name>
</gene>
<organism evidence="2 3">
    <name type="scientific">Ambispora leptoticha</name>
    <dbReference type="NCBI Taxonomy" id="144679"/>
    <lineage>
        <taxon>Eukaryota</taxon>
        <taxon>Fungi</taxon>
        <taxon>Fungi incertae sedis</taxon>
        <taxon>Mucoromycota</taxon>
        <taxon>Glomeromycotina</taxon>
        <taxon>Glomeromycetes</taxon>
        <taxon>Archaeosporales</taxon>
        <taxon>Ambisporaceae</taxon>
        <taxon>Ambispora</taxon>
    </lineage>
</organism>
<evidence type="ECO:0000313" key="3">
    <source>
        <dbReference type="Proteomes" id="UP000789508"/>
    </source>
</evidence>